<evidence type="ECO:0000256" key="1">
    <source>
        <dbReference type="ARBA" id="ARBA00009437"/>
    </source>
</evidence>
<gene>
    <name evidence="6" type="ORF">EXU30_14400</name>
</gene>
<dbReference type="GO" id="GO:0003677">
    <property type="term" value="F:DNA binding"/>
    <property type="evidence" value="ECO:0007669"/>
    <property type="project" value="UniProtKB-KW"/>
</dbReference>
<keyword evidence="2" id="KW-0805">Transcription regulation</keyword>
<comment type="similarity">
    <text evidence="1">Belongs to the LysR transcriptional regulatory family.</text>
</comment>
<organism evidence="6 7">
    <name type="scientific">Shewanella maritima</name>
    <dbReference type="NCBI Taxonomy" id="2520507"/>
    <lineage>
        <taxon>Bacteria</taxon>
        <taxon>Pseudomonadati</taxon>
        <taxon>Pseudomonadota</taxon>
        <taxon>Gammaproteobacteria</taxon>
        <taxon>Alteromonadales</taxon>
        <taxon>Shewanellaceae</taxon>
        <taxon>Shewanella</taxon>
    </lineage>
</organism>
<dbReference type="AlphaFoldDB" id="A0A411PJG9"/>
<proteinExistence type="inferred from homology"/>
<dbReference type="PROSITE" id="PS50931">
    <property type="entry name" value="HTH_LYSR"/>
    <property type="match status" value="1"/>
</dbReference>
<dbReference type="SUPFAM" id="SSF46785">
    <property type="entry name" value="Winged helix' DNA-binding domain"/>
    <property type="match status" value="1"/>
</dbReference>
<keyword evidence="4" id="KW-0804">Transcription</keyword>
<sequence>MLNIEQLNAFVAAAEKGSFSAAARHIGKSQSSVSISVNNLELDLGISLFDRSTKYPTLTVQGERLYQQAKILLRQAERMESYALGVNEEVEDTLVIGIDSLAPLALIEAPLEKLGQKFPFTNVKLIKLANNQLANAVHSGEIQVAMMFPDEGVPEHLDFLSCMNVEWVCVCSPDSSFADMDVVDNETLISHRQVICSGLMDNSVMRTQSILSQDVWEASDQDDVVRLIEQDIGWGFIPQAMLGDRQALGTLNVFKPEFNLAPMINSLDICWRTNIQHGPAAQFFIDQITELGSKQ</sequence>
<feature type="domain" description="HTH lysR-type" evidence="5">
    <location>
        <begin position="2"/>
        <end position="59"/>
    </location>
</feature>
<dbReference type="FunFam" id="1.10.10.10:FF:000001">
    <property type="entry name" value="LysR family transcriptional regulator"/>
    <property type="match status" value="1"/>
</dbReference>
<dbReference type="PANTHER" id="PTHR30419:SF30">
    <property type="entry name" value="LYSR FAMILY TRANSCRIPTIONAL REGULATOR"/>
    <property type="match status" value="1"/>
</dbReference>
<dbReference type="InterPro" id="IPR036388">
    <property type="entry name" value="WH-like_DNA-bd_sf"/>
</dbReference>
<evidence type="ECO:0000256" key="4">
    <source>
        <dbReference type="ARBA" id="ARBA00023163"/>
    </source>
</evidence>
<name>A0A411PJG9_9GAMM</name>
<dbReference type="InterPro" id="IPR036390">
    <property type="entry name" value="WH_DNA-bd_sf"/>
</dbReference>
<protein>
    <submittedName>
        <fullName evidence="6">LysR family transcriptional regulator</fullName>
    </submittedName>
</protein>
<dbReference type="OrthoDB" id="3252676at2"/>
<accession>A0A411PJG9</accession>
<dbReference type="InterPro" id="IPR005119">
    <property type="entry name" value="LysR_subst-bd"/>
</dbReference>
<dbReference type="GO" id="GO:0005829">
    <property type="term" value="C:cytosol"/>
    <property type="evidence" value="ECO:0007669"/>
    <property type="project" value="TreeGrafter"/>
</dbReference>
<dbReference type="InterPro" id="IPR000847">
    <property type="entry name" value="LysR_HTH_N"/>
</dbReference>
<dbReference type="CDD" id="cd05466">
    <property type="entry name" value="PBP2_LTTR_substrate"/>
    <property type="match status" value="1"/>
</dbReference>
<keyword evidence="7" id="KW-1185">Reference proteome</keyword>
<reference evidence="6 7" key="1">
    <citation type="submission" date="2019-02" db="EMBL/GenBank/DDBJ databases">
        <title>Shewanella sp. D4-2 isolated from Dokdo Island.</title>
        <authorList>
            <person name="Baek K."/>
        </authorList>
    </citation>
    <scope>NUCLEOTIDE SEQUENCE [LARGE SCALE GENOMIC DNA]</scope>
    <source>
        <strain evidence="6 7">D4-2</strain>
    </source>
</reference>
<dbReference type="PANTHER" id="PTHR30419">
    <property type="entry name" value="HTH-TYPE TRANSCRIPTIONAL REGULATOR YBHD"/>
    <property type="match status" value="1"/>
</dbReference>
<dbReference type="InterPro" id="IPR050950">
    <property type="entry name" value="HTH-type_LysR_regulators"/>
</dbReference>
<dbReference type="KEGG" id="smai:EXU30_14400"/>
<dbReference type="Gene3D" id="1.10.10.10">
    <property type="entry name" value="Winged helix-like DNA-binding domain superfamily/Winged helix DNA-binding domain"/>
    <property type="match status" value="1"/>
</dbReference>
<dbReference type="Pfam" id="PF00126">
    <property type="entry name" value="HTH_1"/>
    <property type="match status" value="1"/>
</dbReference>
<dbReference type="Pfam" id="PF03466">
    <property type="entry name" value="LysR_substrate"/>
    <property type="match status" value="1"/>
</dbReference>
<dbReference type="SUPFAM" id="SSF53850">
    <property type="entry name" value="Periplasmic binding protein-like II"/>
    <property type="match status" value="1"/>
</dbReference>
<dbReference type="EMBL" id="CP036200">
    <property type="protein sequence ID" value="QBF83751.1"/>
    <property type="molecule type" value="Genomic_DNA"/>
</dbReference>
<evidence type="ECO:0000256" key="3">
    <source>
        <dbReference type="ARBA" id="ARBA00023125"/>
    </source>
</evidence>
<evidence type="ECO:0000259" key="5">
    <source>
        <dbReference type="PROSITE" id="PS50931"/>
    </source>
</evidence>
<keyword evidence="3" id="KW-0238">DNA-binding</keyword>
<dbReference type="RefSeq" id="WP_130601177.1">
    <property type="nucleotide sequence ID" value="NZ_CP036200.1"/>
</dbReference>
<evidence type="ECO:0000256" key="2">
    <source>
        <dbReference type="ARBA" id="ARBA00023015"/>
    </source>
</evidence>
<dbReference type="GO" id="GO:0003700">
    <property type="term" value="F:DNA-binding transcription factor activity"/>
    <property type="evidence" value="ECO:0007669"/>
    <property type="project" value="InterPro"/>
</dbReference>
<evidence type="ECO:0000313" key="6">
    <source>
        <dbReference type="EMBL" id="QBF83751.1"/>
    </source>
</evidence>
<dbReference type="PRINTS" id="PR00039">
    <property type="entry name" value="HTHLYSR"/>
</dbReference>
<dbReference type="Proteomes" id="UP000291106">
    <property type="component" value="Chromosome"/>
</dbReference>
<dbReference type="Gene3D" id="3.40.190.290">
    <property type="match status" value="1"/>
</dbReference>
<evidence type="ECO:0000313" key="7">
    <source>
        <dbReference type="Proteomes" id="UP000291106"/>
    </source>
</evidence>